<dbReference type="Proteomes" id="UP000649604">
    <property type="component" value="Unassembled WGS sequence"/>
</dbReference>
<proteinExistence type="predicted"/>
<evidence type="ECO:0000313" key="2">
    <source>
        <dbReference type="Proteomes" id="UP000649604"/>
    </source>
</evidence>
<dbReference type="EMBL" id="WJJP01000458">
    <property type="protein sequence ID" value="MBD3325731.1"/>
    <property type="molecule type" value="Genomic_DNA"/>
</dbReference>
<sequence length="62" mass="6564">MEFHTPGLIILIICIVLLCIGHPTAASSNAPETPDVAKSNNQFALDLYAQLTPQSGNLCLSP</sequence>
<gene>
    <name evidence="1" type="ORF">GF339_14185</name>
</gene>
<dbReference type="SUPFAM" id="SSF56574">
    <property type="entry name" value="Serpins"/>
    <property type="match status" value="1"/>
</dbReference>
<protein>
    <submittedName>
        <fullName evidence="1">Uncharacterized protein</fullName>
    </submittedName>
</protein>
<feature type="non-terminal residue" evidence="1">
    <location>
        <position position="62"/>
    </location>
</feature>
<reference evidence="1" key="1">
    <citation type="submission" date="2019-11" db="EMBL/GenBank/DDBJ databases">
        <title>Microbial mats filling the niche in hypersaline microbial mats.</title>
        <authorList>
            <person name="Wong H.L."/>
            <person name="Macleod F.I."/>
            <person name="White R.A. III"/>
            <person name="Burns B.P."/>
        </authorList>
    </citation>
    <scope>NUCLEOTIDE SEQUENCE</scope>
    <source>
        <strain evidence="1">Rbin_158</strain>
    </source>
</reference>
<dbReference type="AlphaFoldDB" id="A0A9D5JXF1"/>
<name>A0A9D5JXF1_9BACT</name>
<comment type="caution">
    <text evidence="1">The sequence shown here is derived from an EMBL/GenBank/DDBJ whole genome shotgun (WGS) entry which is preliminary data.</text>
</comment>
<dbReference type="InterPro" id="IPR036186">
    <property type="entry name" value="Serpin_sf"/>
</dbReference>
<evidence type="ECO:0000313" key="1">
    <source>
        <dbReference type="EMBL" id="MBD3325731.1"/>
    </source>
</evidence>
<accession>A0A9D5JXF1</accession>
<organism evidence="1 2">
    <name type="scientific">candidate division KSB3 bacterium</name>
    <dbReference type="NCBI Taxonomy" id="2044937"/>
    <lineage>
        <taxon>Bacteria</taxon>
        <taxon>candidate division KSB3</taxon>
    </lineage>
</organism>